<protein>
    <submittedName>
        <fullName evidence="1">Uncharacterized protein</fullName>
    </submittedName>
</protein>
<gene>
    <name evidence="1" type="ORF">HLVA_11570</name>
</gene>
<evidence type="ECO:0000313" key="1">
    <source>
        <dbReference type="EMBL" id="BDU50588.1"/>
    </source>
</evidence>
<keyword evidence="2" id="KW-1185">Reference proteome</keyword>
<dbReference type="EMBL" id="AP027059">
    <property type="protein sequence ID" value="BDU50588.1"/>
    <property type="molecule type" value="Genomic_DNA"/>
</dbReference>
<dbReference type="Proteomes" id="UP001321582">
    <property type="component" value="Chromosome"/>
</dbReference>
<proteinExistence type="predicted"/>
<dbReference type="KEGG" id="haby:HLVA_11570"/>
<name>A0AAU9DEH6_9FUSO</name>
<evidence type="ECO:0000313" key="2">
    <source>
        <dbReference type="Proteomes" id="UP001321582"/>
    </source>
</evidence>
<organism evidence="1 2">
    <name type="scientific">Haliovirga abyssi</name>
    <dbReference type="NCBI Taxonomy" id="2996794"/>
    <lineage>
        <taxon>Bacteria</taxon>
        <taxon>Fusobacteriati</taxon>
        <taxon>Fusobacteriota</taxon>
        <taxon>Fusobacteriia</taxon>
        <taxon>Fusobacteriales</taxon>
        <taxon>Haliovirgaceae</taxon>
        <taxon>Haliovirga</taxon>
    </lineage>
</organism>
<dbReference type="RefSeq" id="WP_307903452.1">
    <property type="nucleotide sequence ID" value="NZ_AP027059.1"/>
</dbReference>
<sequence>MKYVVKIYIPMNIFYKEIEIFADNMYVAKQIGNKIFKEEFEKSKKNDGNYIIEPR</sequence>
<dbReference type="AlphaFoldDB" id="A0AAU9DEH6"/>
<accession>A0AAU9DEH6</accession>
<reference evidence="1 2" key="1">
    <citation type="submission" date="2022-11" db="EMBL/GenBank/DDBJ databases">
        <title>Haliovirga abyssi gen. nov., sp. nov., a mesophilic fermentative bacterium isolated from the Iheya North hydrothermal field and the proposal of Haliovirgaceae fam. nov.</title>
        <authorList>
            <person name="Miyazaki U."/>
            <person name="Tame A."/>
            <person name="Miyazaki J."/>
            <person name="Takai K."/>
            <person name="Sawayama S."/>
            <person name="Kitajima M."/>
            <person name="Okamoto A."/>
            <person name="Nakagawa S."/>
        </authorList>
    </citation>
    <scope>NUCLEOTIDE SEQUENCE [LARGE SCALE GENOMIC DNA]</scope>
    <source>
        <strain evidence="1 2">IC12</strain>
    </source>
</reference>